<dbReference type="Pfam" id="PF13472">
    <property type="entry name" value="Lipase_GDSL_2"/>
    <property type="match status" value="1"/>
</dbReference>
<dbReference type="GO" id="GO:0004622">
    <property type="term" value="F:phosphatidylcholine lysophospholipase activity"/>
    <property type="evidence" value="ECO:0007669"/>
    <property type="project" value="TreeGrafter"/>
</dbReference>
<reference evidence="3" key="1">
    <citation type="submission" date="2017-08" db="EMBL/GenBank/DDBJ databases">
        <title>A dynamic microbial community with high functional redundancy inhabits the cold, oxic subseafloor aquifer.</title>
        <authorList>
            <person name="Tully B.J."/>
            <person name="Wheat C.G."/>
            <person name="Glazer B.T."/>
            <person name="Huber J.A."/>
        </authorList>
    </citation>
    <scope>NUCLEOTIDE SEQUENCE [LARGE SCALE GENOMIC DNA]</scope>
</reference>
<dbReference type="Proteomes" id="UP000218113">
    <property type="component" value="Unassembled WGS sequence"/>
</dbReference>
<protein>
    <submittedName>
        <fullName evidence="2">Arylesterase</fullName>
    </submittedName>
</protein>
<dbReference type="Gene3D" id="3.40.50.1110">
    <property type="entry name" value="SGNH hydrolase"/>
    <property type="match status" value="1"/>
</dbReference>
<evidence type="ECO:0000259" key="1">
    <source>
        <dbReference type="Pfam" id="PF13472"/>
    </source>
</evidence>
<sequence length="213" mass="23727">MKQSRRFHPPKLLFLLGILFLLNPFQLYGATKTTLLMLGDSLTAGYGVDKEQAFPFLLQKKFEMEGYQITVINGGISGSTSASALGRLKWYSRIQPNLLFLELGANDGLRGLSVESMKKNLGKAIQFAQAKGMRVILAGMKMPLNYGDTYTKQFETAFHELAEQYKIPIIPFLLEGVAGNPQLNLADGIHPTTEGHRIISQTIFKHLQPLVKK</sequence>
<proteinExistence type="predicted"/>
<dbReference type="InterPro" id="IPR051532">
    <property type="entry name" value="Ester_Hydrolysis_Enzymes"/>
</dbReference>
<comment type="caution">
    <text evidence="2">The sequence shown here is derived from an EMBL/GenBank/DDBJ whole genome shotgun (WGS) entry which is preliminary data.</text>
</comment>
<dbReference type="InterPro" id="IPR013830">
    <property type="entry name" value="SGNH_hydro"/>
</dbReference>
<evidence type="ECO:0000313" key="2">
    <source>
        <dbReference type="EMBL" id="PCI30587.1"/>
    </source>
</evidence>
<dbReference type="PANTHER" id="PTHR30383">
    <property type="entry name" value="THIOESTERASE 1/PROTEASE 1/LYSOPHOSPHOLIPASE L1"/>
    <property type="match status" value="1"/>
</dbReference>
<dbReference type="CDD" id="cd01822">
    <property type="entry name" value="Lysophospholipase_L1_like"/>
    <property type="match status" value="1"/>
</dbReference>
<dbReference type="InterPro" id="IPR036514">
    <property type="entry name" value="SGNH_hydro_sf"/>
</dbReference>
<feature type="domain" description="SGNH hydrolase-type esterase" evidence="1">
    <location>
        <begin position="38"/>
        <end position="198"/>
    </location>
</feature>
<evidence type="ECO:0000313" key="3">
    <source>
        <dbReference type="Proteomes" id="UP000218113"/>
    </source>
</evidence>
<dbReference type="PANTHER" id="PTHR30383:SF24">
    <property type="entry name" value="THIOESTERASE 1_PROTEASE 1_LYSOPHOSPHOLIPASE L1"/>
    <property type="match status" value="1"/>
</dbReference>
<name>A0A2A4TC87_9DELT</name>
<gene>
    <name evidence="2" type="ORF">COB67_01155</name>
</gene>
<dbReference type="EMBL" id="NVSR01000003">
    <property type="protein sequence ID" value="PCI30587.1"/>
    <property type="molecule type" value="Genomic_DNA"/>
</dbReference>
<dbReference type="AlphaFoldDB" id="A0A2A4TC87"/>
<dbReference type="SUPFAM" id="SSF52266">
    <property type="entry name" value="SGNH hydrolase"/>
    <property type="match status" value="1"/>
</dbReference>
<accession>A0A2A4TC87</accession>
<organism evidence="2 3">
    <name type="scientific">SAR324 cluster bacterium</name>
    <dbReference type="NCBI Taxonomy" id="2024889"/>
    <lineage>
        <taxon>Bacteria</taxon>
        <taxon>Deltaproteobacteria</taxon>
        <taxon>SAR324 cluster</taxon>
    </lineage>
</organism>